<evidence type="ECO:0000313" key="3">
    <source>
        <dbReference type="Proteomes" id="UP001416393"/>
    </source>
</evidence>
<organism evidence="2 3">
    <name type="scientific">Mariniflexile soesokkakense</name>
    <dbReference type="NCBI Taxonomy" id="1343160"/>
    <lineage>
        <taxon>Bacteria</taxon>
        <taxon>Pseudomonadati</taxon>
        <taxon>Bacteroidota</taxon>
        <taxon>Flavobacteriia</taxon>
        <taxon>Flavobacteriales</taxon>
        <taxon>Flavobacteriaceae</taxon>
        <taxon>Mariniflexile</taxon>
    </lineage>
</organism>
<dbReference type="Gene3D" id="2.40.128.270">
    <property type="match status" value="1"/>
</dbReference>
<dbReference type="PANTHER" id="PTHR35535">
    <property type="entry name" value="HEAT SHOCK PROTEIN HSLJ"/>
    <property type="match status" value="1"/>
</dbReference>
<protein>
    <submittedName>
        <fullName evidence="2">META domain-containing protein</fullName>
    </submittedName>
</protein>
<dbReference type="Proteomes" id="UP001416393">
    <property type="component" value="Unassembled WGS sequence"/>
</dbReference>
<proteinExistence type="predicted"/>
<comment type="caution">
    <text evidence="2">The sequence shown here is derived from an EMBL/GenBank/DDBJ whole genome shotgun (WGS) entry which is preliminary data.</text>
</comment>
<keyword evidence="3" id="KW-1185">Reference proteome</keyword>
<dbReference type="InterPro" id="IPR038670">
    <property type="entry name" value="HslJ-like_sf"/>
</dbReference>
<dbReference type="InterPro" id="IPR005184">
    <property type="entry name" value="DUF306_Meta_HslJ"/>
</dbReference>
<dbReference type="PANTHER" id="PTHR35535:SF2">
    <property type="entry name" value="DUF306 DOMAIN-CONTAINING PROTEIN"/>
    <property type="match status" value="1"/>
</dbReference>
<sequence length="154" mass="17486">MKSFVLDVFTILVLFRSCNTSKKMTHKNSNDQSPEMNITKEPVSIENTKWKLVTLMANDVRGENAFVTFSSKDNEVFGKGRCNKFNGIYQLKEGYQIKLSKMATTLMACADMEVESQFMEVLENVDNYSLNGNTMTLNKARMVPLAIFEAVEID</sequence>
<dbReference type="Pfam" id="PF03724">
    <property type="entry name" value="META"/>
    <property type="match status" value="1"/>
</dbReference>
<accession>A0ABV0A9Z0</accession>
<evidence type="ECO:0000259" key="1">
    <source>
        <dbReference type="Pfam" id="PF03724"/>
    </source>
</evidence>
<evidence type="ECO:0000313" key="2">
    <source>
        <dbReference type="EMBL" id="MEN3323916.1"/>
    </source>
</evidence>
<reference evidence="2 3" key="1">
    <citation type="submission" date="2024-01" db="EMBL/GenBank/DDBJ databases">
        <title>Mariniflexile litorale sp. nov., isolated from the shallow sediments of the Sea of Japan.</title>
        <authorList>
            <person name="Romanenko L."/>
            <person name="Bystritskaya E."/>
            <person name="Isaeva M."/>
        </authorList>
    </citation>
    <scope>NUCLEOTIDE SEQUENCE [LARGE SCALE GENOMIC DNA]</scope>
    <source>
        <strain evidence="2 3">KCTC 32427</strain>
    </source>
</reference>
<dbReference type="RefSeq" id="WP_346241707.1">
    <property type="nucleotide sequence ID" value="NZ_JAZHYP010000003.1"/>
</dbReference>
<dbReference type="InterPro" id="IPR053147">
    <property type="entry name" value="Hsp_HslJ-like"/>
</dbReference>
<dbReference type="EMBL" id="JAZHYP010000003">
    <property type="protein sequence ID" value="MEN3323916.1"/>
    <property type="molecule type" value="Genomic_DNA"/>
</dbReference>
<feature type="domain" description="DUF306" evidence="1">
    <location>
        <begin position="44"/>
        <end position="148"/>
    </location>
</feature>
<gene>
    <name evidence="2" type="ORF">VP395_09265</name>
</gene>
<name>A0ABV0A9Z0_9FLAO</name>